<feature type="domain" description="DUF4143" evidence="2">
    <location>
        <begin position="228"/>
        <end position="385"/>
    </location>
</feature>
<dbReference type="Pfam" id="PF13635">
    <property type="entry name" value="DUF4143"/>
    <property type="match status" value="1"/>
</dbReference>
<organism evidence="3 4">
    <name type="scientific">Candidatus Spyradenecus faecavium</name>
    <dbReference type="NCBI Taxonomy" id="2840947"/>
    <lineage>
        <taxon>Bacteria</taxon>
        <taxon>Pseudomonadati</taxon>
        <taxon>Lentisphaerota</taxon>
        <taxon>Lentisphaeria</taxon>
        <taxon>Lentisphaerales</taxon>
        <taxon>Lentisphaeraceae</taxon>
        <taxon>Lentisphaeraceae incertae sedis</taxon>
        <taxon>Candidatus Spyradenecus</taxon>
    </lineage>
</organism>
<reference evidence="3" key="1">
    <citation type="submission" date="2020-10" db="EMBL/GenBank/DDBJ databases">
        <authorList>
            <person name="Gilroy R."/>
        </authorList>
    </citation>
    <scope>NUCLEOTIDE SEQUENCE</scope>
    <source>
        <strain evidence="3">35461</strain>
    </source>
</reference>
<dbReference type="EMBL" id="DVOR01000140">
    <property type="protein sequence ID" value="HIV09344.1"/>
    <property type="molecule type" value="Genomic_DNA"/>
</dbReference>
<comment type="caution">
    <text evidence="3">The sequence shown here is derived from an EMBL/GenBank/DDBJ whole genome shotgun (WGS) entry which is preliminary data.</text>
</comment>
<keyword evidence="3" id="KW-0067">ATP-binding</keyword>
<name>A0A9D1T350_9BACT</name>
<evidence type="ECO:0000259" key="2">
    <source>
        <dbReference type="Pfam" id="PF13635"/>
    </source>
</evidence>
<dbReference type="AlphaFoldDB" id="A0A9D1T350"/>
<feature type="domain" description="AAA" evidence="1">
    <location>
        <begin position="18"/>
        <end position="151"/>
    </location>
</feature>
<keyword evidence="3" id="KW-0547">Nucleotide-binding</keyword>
<dbReference type="InterPro" id="IPR027417">
    <property type="entry name" value="P-loop_NTPase"/>
</dbReference>
<proteinExistence type="predicted"/>
<dbReference type="SUPFAM" id="SSF52540">
    <property type="entry name" value="P-loop containing nucleoside triphosphate hydrolases"/>
    <property type="match status" value="1"/>
</dbReference>
<sequence length="432" mass="47612">MRRKMLEKLREWAKRPGRKPLVLQGARQVGKTYTLLEFGQSDFEGVAYVNLESDALAREAFAGDLTPREVLARLAPLLSRPVTPQTLLFLDEIQSCKRALAALKYFCERMPEQPVAVAGSLLGVAVRGDDVGFPVGKVDFLTMHPMDFEEFAWACGQGALTDAVREGFARDVRVSGVEHELLVRLYREYLVVGGMPEAVACHAATREAAGWEEVRLAQNRLRQSMAADMARYATPTETRRILACYESLPRQLAKPNQKFQYRVVRMGATASRYDYALDWLSQAGLVAQCHAVSSVERPLPTFEDPSAFKAFLMDVGLYGAMAGFRPEEIVAAHPGTAFGGLAETYVAQALAANDIKPYYWASGSGAEVDFVYDGAAAPVAVEVKRGEHVRSRSLAALLARAPAVRAVRLSEREFGRTDRLLSLPLYAAFLLT</sequence>
<protein>
    <submittedName>
        <fullName evidence="3">ATP-binding protein</fullName>
    </submittedName>
</protein>
<dbReference type="PANTHER" id="PTHR33295:SF7">
    <property type="entry name" value="ATPASE"/>
    <property type="match status" value="1"/>
</dbReference>
<evidence type="ECO:0000313" key="4">
    <source>
        <dbReference type="Proteomes" id="UP000886845"/>
    </source>
</evidence>
<dbReference type="InterPro" id="IPR041682">
    <property type="entry name" value="AAA_14"/>
</dbReference>
<dbReference type="Pfam" id="PF13173">
    <property type="entry name" value="AAA_14"/>
    <property type="match status" value="1"/>
</dbReference>
<accession>A0A9D1T350</accession>
<reference evidence="3" key="2">
    <citation type="journal article" date="2021" name="PeerJ">
        <title>Extensive microbial diversity within the chicken gut microbiome revealed by metagenomics and culture.</title>
        <authorList>
            <person name="Gilroy R."/>
            <person name="Ravi A."/>
            <person name="Getino M."/>
            <person name="Pursley I."/>
            <person name="Horton D.L."/>
            <person name="Alikhan N.F."/>
            <person name="Baker D."/>
            <person name="Gharbi K."/>
            <person name="Hall N."/>
            <person name="Watson M."/>
            <person name="Adriaenssens E.M."/>
            <person name="Foster-Nyarko E."/>
            <person name="Jarju S."/>
            <person name="Secka A."/>
            <person name="Antonio M."/>
            <person name="Oren A."/>
            <person name="Chaudhuri R.R."/>
            <person name="La Ragione R."/>
            <person name="Hildebrand F."/>
            <person name="Pallen M.J."/>
        </authorList>
    </citation>
    <scope>NUCLEOTIDE SEQUENCE</scope>
    <source>
        <strain evidence="3">35461</strain>
    </source>
</reference>
<evidence type="ECO:0000313" key="3">
    <source>
        <dbReference type="EMBL" id="HIV09344.1"/>
    </source>
</evidence>
<dbReference type="PANTHER" id="PTHR33295">
    <property type="entry name" value="ATPASE"/>
    <property type="match status" value="1"/>
</dbReference>
<gene>
    <name evidence="3" type="ORF">IAC79_04440</name>
</gene>
<dbReference type="InterPro" id="IPR025420">
    <property type="entry name" value="DUF4143"/>
</dbReference>
<evidence type="ECO:0000259" key="1">
    <source>
        <dbReference type="Pfam" id="PF13173"/>
    </source>
</evidence>
<dbReference type="GO" id="GO:0005524">
    <property type="term" value="F:ATP binding"/>
    <property type="evidence" value="ECO:0007669"/>
    <property type="project" value="UniProtKB-KW"/>
</dbReference>
<dbReference type="Proteomes" id="UP000886845">
    <property type="component" value="Unassembled WGS sequence"/>
</dbReference>